<name>A0A934J145_9BACL</name>
<dbReference type="SUPFAM" id="SSF53098">
    <property type="entry name" value="Ribonuclease H-like"/>
    <property type="match status" value="1"/>
</dbReference>
<dbReference type="Gene3D" id="3.30.420.10">
    <property type="entry name" value="Ribonuclease H-like superfamily/Ribonuclease H"/>
    <property type="match status" value="1"/>
</dbReference>
<dbReference type="PANTHER" id="PTHR37984:SF5">
    <property type="entry name" value="PROTEIN NYNRIN-LIKE"/>
    <property type="match status" value="1"/>
</dbReference>
<dbReference type="InterPro" id="IPR041588">
    <property type="entry name" value="Integrase_H2C2"/>
</dbReference>
<feature type="non-terminal residue" evidence="2">
    <location>
        <position position="1"/>
    </location>
</feature>
<dbReference type="Gene3D" id="1.10.340.70">
    <property type="match status" value="1"/>
</dbReference>
<evidence type="ECO:0000313" key="2">
    <source>
        <dbReference type="EMBL" id="MBJ6362896.1"/>
    </source>
</evidence>
<dbReference type="InterPro" id="IPR036397">
    <property type="entry name" value="RNaseH_sf"/>
</dbReference>
<organism evidence="2 3">
    <name type="scientific">Paenibacillus roseus</name>
    <dbReference type="NCBI Taxonomy" id="2798579"/>
    <lineage>
        <taxon>Bacteria</taxon>
        <taxon>Bacillati</taxon>
        <taxon>Bacillota</taxon>
        <taxon>Bacilli</taxon>
        <taxon>Bacillales</taxon>
        <taxon>Paenibacillaceae</taxon>
        <taxon>Paenibacillus</taxon>
    </lineage>
</organism>
<evidence type="ECO:0000313" key="3">
    <source>
        <dbReference type="Proteomes" id="UP000640274"/>
    </source>
</evidence>
<reference evidence="2" key="1">
    <citation type="submission" date="2020-12" db="EMBL/GenBank/DDBJ databases">
        <authorList>
            <person name="Huq M.A."/>
        </authorList>
    </citation>
    <scope>NUCLEOTIDE SEQUENCE</scope>
    <source>
        <strain evidence="2">MAHUQ-46</strain>
    </source>
</reference>
<dbReference type="PROSITE" id="PS50994">
    <property type="entry name" value="INTEGRASE"/>
    <property type="match status" value="1"/>
</dbReference>
<dbReference type="InterPro" id="IPR001584">
    <property type="entry name" value="Integrase_cat-core"/>
</dbReference>
<dbReference type="InterPro" id="IPR012337">
    <property type="entry name" value="RNaseH-like_sf"/>
</dbReference>
<accession>A0A934J145</accession>
<dbReference type="InterPro" id="IPR050951">
    <property type="entry name" value="Retrovirus_Pol_polyprotein"/>
</dbReference>
<gene>
    <name evidence="2" type="ORF">JFN88_16975</name>
</gene>
<dbReference type="AlphaFoldDB" id="A0A934J145"/>
<evidence type="ECO:0000259" key="1">
    <source>
        <dbReference type="PROSITE" id="PS50994"/>
    </source>
</evidence>
<feature type="domain" description="Integrase catalytic" evidence="1">
    <location>
        <begin position="51"/>
        <end position="210"/>
    </location>
</feature>
<dbReference type="PANTHER" id="PTHR37984">
    <property type="entry name" value="PROTEIN CBG26694"/>
    <property type="match status" value="1"/>
</dbReference>
<feature type="non-terminal residue" evidence="2">
    <location>
        <position position="223"/>
    </location>
</feature>
<sequence length="223" mass="25122">GYKRTLAGLERYYTWPGAHEDVRRHVLSCPVCQTTKPSRRARGGLLMPLPVPEAPWREVSVDLITDLPRSVTKDAVFVVVDRFSKMIVLMATTKTCTGETLARLFRDHVVRRFGQPQGIVSDRDPRFAGAFWRALQGLLQTKLRMSSPYRPQTDGQTERMNATILAILRAYCKDTGVDWTEHLPMAEFAYNASVNSVTGLAPFEIVHRTLPLSPPDAIAEELR</sequence>
<protein>
    <submittedName>
        <fullName evidence="2">DDE-type integrase/transposase/recombinase</fullName>
    </submittedName>
</protein>
<comment type="caution">
    <text evidence="2">The sequence shown here is derived from an EMBL/GenBank/DDBJ whole genome shotgun (WGS) entry which is preliminary data.</text>
</comment>
<dbReference type="GO" id="GO:0003676">
    <property type="term" value="F:nucleic acid binding"/>
    <property type="evidence" value="ECO:0007669"/>
    <property type="project" value="InterPro"/>
</dbReference>
<dbReference type="EMBL" id="JAELUP010000101">
    <property type="protein sequence ID" value="MBJ6362896.1"/>
    <property type="molecule type" value="Genomic_DNA"/>
</dbReference>
<dbReference type="Pfam" id="PF17921">
    <property type="entry name" value="Integrase_H2C2"/>
    <property type="match status" value="1"/>
</dbReference>
<dbReference type="Pfam" id="PF00665">
    <property type="entry name" value="rve"/>
    <property type="match status" value="1"/>
</dbReference>
<keyword evidence="3" id="KW-1185">Reference proteome</keyword>
<dbReference type="GO" id="GO:0015074">
    <property type="term" value="P:DNA integration"/>
    <property type="evidence" value="ECO:0007669"/>
    <property type="project" value="InterPro"/>
</dbReference>
<dbReference type="Proteomes" id="UP000640274">
    <property type="component" value="Unassembled WGS sequence"/>
</dbReference>
<proteinExistence type="predicted"/>